<dbReference type="EMBL" id="JACHVX010000011">
    <property type="protein sequence ID" value="MBB2925547.1"/>
    <property type="molecule type" value="Genomic_DNA"/>
</dbReference>
<keyword evidence="2" id="KW-0812">Transmembrane</keyword>
<evidence type="ECO:0000256" key="2">
    <source>
        <dbReference type="SAM" id="Phobius"/>
    </source>
</evidence>
<gene>
    <name evidence="3" type="ORF">FHR80_004494</name>
</gene>
<evidence type="ECO:0000256" key="1">
    <source>
        <dbReference type="SAM" id="MobiDB-lite"/>
    </source>
</evidence>
<comment type="caution">
    <text evidence="3">The sequence shown here is derived from an EMBL/GenBank/DDBJ whole genome shotgun (WGS) entry which is preliminary data.</text>
</comment>
<proteinExistence type="predicted"/>
<dbReference type="RefSeq" id="WP_183298254.1">
    <property type="nucleotide sequence ID" value="NZ_JACHVX010000011.1"/>
</dbReference>
<name>A0A7W4UK02_9CELL</name>
<keyword evidence="2" id="KW-1133">Transmembrane helix</keyword>
<dbReference type="AlphaFoldDB" id="A0A7W4UK02"/>
<evidence type="ECO:0000313" key="3">
    <source>
        <dbReference type="EMBL" id="MBB2925547.1"/>
    </source>
</evidence>
<feature type="region of interest" description="Disordered" evidence="1">
    <location>
        <begin position="65"/>
        <end position="98"/>
    </location>
</feature>
<evidence type="ECO:0000313" key="4">
    <source>
        <dbReference type="Proteomes" id="UP000518206"/>
    </source>
</evidence>
<reference evidence="3 4" key="2">
    <citation type="submission" date="2020-08" db="EMBL/GenBank/DDBJ databases">
        <authorList>
            <person name="Partida-Martinez L."/>
            <person name="Huntemann M."/>
            <person name="Clum A."/>
            <person name="Wang J."/>
            <person name="Palaniappan K."/>
            <person name="Ritter S."/>
            <person name="Chen I.-M."/>
            <person name="Stamatis D."/>
            <person name="Reddy T."/>
            <person name="O'Malley R."/>
            <person name="Daum C."/>
            <person name="Shapiro N."/>
            <person name="Ivanova N."/>
            <person name="Kyrpides N."/>
            <person name="Woyke T."/>
        </authorList>
    </citation>
    <scope>NUCLEOTIDE SEQUENCE [LARGE SCALE GENOMIC DNA]</scope>
    <source>
        <strain evidence="3 4">RAS26</strain>
    </source>
</reference>
<organism evidence="3 4">
    <name type="scientific">Cellulomonas cellasea</name>
    <dbReference type="NCBI Taxonomy" id="43670"/>
    <lineage>
        <taxon>Bacteria</taxon>
        <taxon>Bacillati</taxon>
        <taxon>Actinomycetota</taxon>
        <taxon>Actinomycetes</taxon>
        <taxon>Micrococcales</taxon>
        <taxon>Cellulomonadaceae</taxon>
        <taxon>Cellulomonas</taxon>
    </lineage>
</organism>
<keyword evidence="2" id="KW-0472">Membrane</keyword>
<feature type="transmembrane region" description="Helical" evidence="2">
    <location>
        <begin position="12"/>
        <end position="31"/>
    </location>
</feature>
<accession>A0A7W4UK02</accession>
<sequence>MSSVFAVSGDQPGVIILAATYLANVAVRAIAQVRREKQALELAPRVAASGGDPAAVLSALNPSHLERLRQGSSERGPRVVQGQGTNEHPPQPDEAADG</sequence>
<reference evidence="3 4" key="1">
    <citation type="submission" date="2020-08" db="EMBL/GenBank/DDBJ databases">
        <title>The Agave Microbiome: Exploring the role of microbial communities in plant adaptations to desert environments.</title>
        <authorList>
            <person name="Partida-Martinez L.P."/>
        </authorList>
    </citation>
    <scope>NUCLEOTIDE SEQUENCE [LARGE SCALE GENOMIC DNA]</scope>
    <source>
        <strain evidence="3 4">RAS26</strain>
    </source>
</reference>
<dbReference type="Proteomes" id="UP000518206">
    <property type="component" value="Unassembled WGS sequence"/>
</dbReference>
<protein>
    <submittedName>
        <fullName evidence="3">Uncharacterized protein</fullName>
    </submittedName>
</protein>